<evidence type="ECO:0000313" key="1">
    <source>
        <dbReference type="EMBL" id="CUM59474.1"/>
    </source>
</evidence>
<reference evidence="1" key="1">
    <citation type="submission" date="2015-09" db="EMBL/GenBank/DDBJ databases">
        <authorList>
            <person name="Jackson K.R."/>
            <person name="Lunt B.L."/>
            <person name="Fisher J.N.B."/>
            <person name="Gardner A.V."/>
            <person name="Bailey M.E."/>
            <person name="Deus L.M."/>
            <person name="Earl A.S."/>
            <person name="Gibby P.D."/>
            <person name="Hartmann K.A."/>
            <person name="Liu J.E."/>
            <person name="Manci A.M."/>
            <person name="Nielsen D.A."/>
            <person name="Solomon M.B."/>
            <person name="Breakwell D.P."/>
            <person name="Burnett S.H."/>
            <person name="Grose J.H."/>
        </authorList>
    </citation>
    <scope>NUCLEOTIDE SEQUENCE</scope>
    <source>
        <strain evidence="1">7805</strain>
    </source>
</reference>
<name>A0A1J1JDG2_PLAAG</name>
<organism evidence="1">
    <name type="scientific">Planktothrix agardhii</name>
    <name type="common">Oscillatoria agardhii</name>
    <dbReference type="NCBI Taxonomy" id="1160"/>
    <lineage>
        <taxon>Bacteria</taxon>
        <taxon>Bacillati</taxon>
        <taxon>Cyanobacteriota</taxon>
        <taxon>Cyanophyceae</taxon>
        <taxon>Oscillatoriophycideae</taxon>
        <taxon>Oscillatoriales</taxon>
        <taxon>Microcoleaceae</taxon>
        <taxon>Planktothrix</taxon>
    </lineage>
</organism>
<gene>
    <name evidence="1" type="ORF">PLAM_1507</name>
</gene>
<dbReference type="RefSeq" id="WP_227397956.1">
    <property type="nucleotide sequence ID" value="NZ_JBAVBW010000087.1"/>
</dbReference>
<protein>
    <submittedName>
        <fullName evidence="1">Uncharacterized protein</fullName>
    </submittedName>
</protein>
<proteinExistence type="predicted"/>
<dbReference type="AlphaFoldDB" id="A0A1J1JDG2"/>
<accession>A0A1J1JDG2</accession>
<dbReference type="EMBL" id="LO018304">
    <property type="protein sequence ID" value="CUM59474.1"/>
    <property type="molecule type" value="Genomic_DNA"/>
</dbReference>
<dbReference type="GeneID" id="77288172"/>
<sequence length="262" mass="29988">MNSVEELARLQKRFQEAAKVIDDLSRIKQELEQLSKSYKDKLSNNSFELSQTKQEIDSLSINHKEYKKYWHETFNAIHNKTENILTQISQIENKIQSEIDESKTDLDKLQKRLDETESFLSEFKNNVQFNRNLTIASCLIGCIAIGLSLYTILFLPRNSAITASSSPQESSPNLVSPSTENPSIKVDFFREAVNKATRASTLAQSAKSKDDWNLVVNEWQSAIDMMRSISPSSSNYEIAQKKVIEYQKNLNYATQQAEQMSQ</sequence>